<dbReference type="Proteomes" id="UP000765507">
    <property type="component" value="Unassembled WGS sequence"/>
</dbReference>
<organism evidence="2 3">
    <name type="scientific">Chelydra serpentina</name>
    <name type="common">Snapping turtle</name>
    <name type="synonym">Testudo serpentina</name>
    <dbReference type="NCBI Taxonomy" id="8475"/>
    <lineage>
        <taxon>Eukaryota</taxon>
        <taxon>Metazoa</taxon>
        <taxon>Chordata</taxon>
        <taxon>Craniata</taxon>
        <taxon>Vertebrata</taxon>
        <taxon>Euteleostomi</taxon>
        <taxon>Archelosauria</taxon>
        <taxon>Testudinata</taxon>
        <taxon>Testudines</taxon>
        <taxon>Cryptodira</taxon>
        <taxon>Durocryptodira</taxon>
        <taxon>Americhelydia</taxon>
        <taxon>Chelydroidea</taxon>
        <taxon>Chelydridae</taxon>
        <taxon>Chelydra</taxon>
    </lineage>
</organism>
<proteinExistence type="predicted"/>
<comment type="caution">
    <text evidence="2">The sequence shown here is derived from an EMBL/GenBank/DDBJ whole genome shotgun (WGS) entry which is preliminary data.</text>
</comment>
<evidence type="ECO:0000313" key="2">
    <source>
        <dbReference type="EMBL" id="KAG6921622.1"/>
    </source>
</evidence>
<feature type="compositionally biased region" description="Basic residues" evidence="1">
    <location>
        <begin position="61"/>
        <end position="76"/>
    </location>
</feature>
<sequence length="216" mass="22293">MGDVGYCIYFTAYLACVPPDPSAPPALPPAPPWRCPHWGGSGGPAGAACPCPPSTSCGGRQRWRSRTRPPSRRGGRRGAPTGWCWQGRAAWGRRRWPASSGGCRTEPPARTSTPVSAWGAVMGNSGRGGTGGGPCPVSRGWGGPGCKGGLWGTGAPPQLWLPPSRHVQAPLVGGRGANHLDRLRHLGPGRGGRLAAGVVSADGRRLPARLLGDRPA</sequence>
<evidence type="ECO:0000256" key="1">
    <source>
        <dbReference type="SAM" id="MobiDB-lite"/>
    </source>
</evidence>
<protein>
    <submittedName>
        <fullName evidence="2">RRAD and GEM like GTPase 2</fullName>
    </submittedName>
</protein>
<evidence type="ECO:0000313" key="3">
    <source>
        <dbReference type="Proteomes" id="UP000765507"/>
    </source>
</evidence>
<feature type="compositionally biased region" description="Low complexity" evidence="1">
    <location>
        <begin position="78"/>
        <end position="90"/>
    </location>
</feature>
<dbReference type="AlphaFoldDB" id="A0A8T1RXJ1"/>
<feature type="region of interest" description="Disordered" evidence="1">
    <location>
        <begin position="53"/>
        <end position="117"/>
    </location>
</feature>
<dbReference type="EMBL" id="JAHGAV010001874">
    <property type="protein sequence ID" value="KAG6921622.1"/>
    <property type="molecule type" value="Genomic_DNA"/>
</dbReference>
<gene>
    <name evidence="2" type="primary">REM2</name>
    <name evidence="2" type="ORF">G0U57_006177</name>
</gene>
<keyword evidence="3" id="KW-1185">Reference proteome</keyword>
<accession>A0A8T1RXJ1</accession>
<reference evidence="2 3" key="1">
    <citation type="journal article" date="2020" name="G3 (Bethesda)">
        <title>Draft Genome of the Common Snapping Turtle, Chelydra serpentina, a Model for Phenotypic Plasticity in Reptiles.</title>
        <authorList>
            <person name="Das D."/>
            <person name="Singh S.K."/>
            <person name="Bierstedt J."/>
            <person name="Erickson A."/>
            <person name="Galli G.L.J."/>
            <person name="Crossley D.A. 2nd"/>
            <person name="Rhen T."/>
        </authorList>
    </citation>
    <scope>NUCLEOTIDE SEQUENCE [LARGE SCALE GENOMIC DNA]</scope>
    <source>
        <strain evidence="2">KW</strain>
    </source>
</reference>
<name>A0A8T1RXJ1_CHESE</name>
<dbReference type="OrthoDB" id="5239715at2759"/>